<dbReference type="RefSeq" id="WP_090489232.1">
    <property type="nucleotide sequence ID" value="NZ_VTVE01000005.1"/>
</dbReference>
<dbReference type="GO" id="GO:0000155">
    <property type="term" value="F:phosphorelay sensor kinase activity"/>
    <property type="evidence" value="ECO:0007669"/>
    <property type="project" value="InterPro"/>
</dbReference>
<dbReference type="SMART" id="SM00388">
    <property type="entry name" value="HisKA"/>
    <property type="match status" value="1"/>
</dbReference>
<dbReference type="EMBL" id="VTVE01000005">
    <property type="protein sequence ID" value="NEX02787.1"/>
    <property type="molecule type" value="Genomic_DNA"/>
</dbReference>
<accession>A0A6M0LLW8</accession>
<dbReference type="GO" id="GO:0030295">
    <property type="term" value="F:protein kinase activator activity"/>
    <property type="evidence" value="ECO:0007669"/>
    <property type="project" value="TreeGrafter"/>
</dbReference>
<evidence type="ECO:0000256" key="4">
    <source>
        <dbReference type="ARBA" id="ARBA00022679"/>
    </source>
</evidence>
<comment type="subcellular location">
    <subcellularLocation>
        <location evidence="2">Membrane</location>
    </subcellularLocation>
</comment>
<dbReference type="GO" id="GO:0000156">
    <property type="term" value="F:phosphorelay response regulator activity"/>
    <property type="evidence" value="ECO:0007669"/>
    <property type="project" value="TreeGrafter"/>
</dbReference>
<dbReference type="PANTHER" id="PTHR42878">
    <property type="entry name" value="TWO-COMPONENT HISTIDINE KINASE"/>
    <property type="match status" value="1"/>
</dbReference>
<dbReference type="SUPFAM" id="SSF55874">
    <property type="entry name" value="ATPase domain of HSP90 chaperone/DNA topoisomerase II/histidine kinase"/>
    <property type="match status" value="1"/>
</dbReference>
<dbReference type="InterPro" id="IPR003661">
    <property type="entry name" value="HisK_dim/P_dom"/>
</dbReference>
<dbReference type="PANTHER" id="PTHR42878:SF7">
    <property type="entry name" value="SENSOR HISTIDINE KINASE GLRK"/>
    <property type="match status" value="1"/>
</dbReference>
<organism evidence="11 12">
    <name type="scientific">Pseudobutyrivibrio xylanivorans</name>
    <dbReference type="NCBI Taxonomy" id="185007"/>
    <lineage>
        <taxon>Bacteria</taxon>
        <taxon>Bacillati</taxon>
        <taxon>Bacillota</taxon>
        <taxon>Clostridia</taxon>
        <taxon>Lachnospirales</taxon>
        <taxon>Lachnospiraceae</taxon>
        <taxon>Pseudobutyrivibrio</taxon>
    </lineage>
</organism>
<dbReference type="InterPro" id="IPR005467">
    <property type="entry name" value="His_kinase_dom"/>
</dbReference>
<dbReference type="InterPro" id="IPR003594">
    <property type="entry name" value="HATPase_dom"/>
</dbReference>
<dbReference type="SMART" id="SM00387">
    <property type="entry name" value="HATPase_c"/>
    <property type="match status" value="1"/>
</dbReference>
<feature type="transmembrane region" description="Helical" evidence="9">
    <location>
        <begin position="7"/>
        <end position="26"/>
    </location>
</feature>
<evidence type="ECO:0000256" key="6">
    <source>
        <dbReference type="ARBA" id="ARBA00022777"/>
    </source>
</evidence>
<keyword evidence="9" id="KW-0472">Membrane</keyword>
<gene>
    <name evidence="11" type="ORF">F0Q01_12945</name>
</gene>
<protein>
    <recommendedName>
        <fullName evidence="3">histidine kinase</fullName>
        <ecNumber evidence="3">2.7.13.3</ecNumber>
    </recommendedName>
</protein>
<dbReference type="InterPro" id="IPR050351">
    <property type="entry name" value="BphY/WalK/GraS-like"/>
</dbReference>
<dbReference type="Pfam" id="PF02518">
    <property type="entry name" value="HATPase_c"/>
    <property type="match status" value="1"/>
</dbReference>
<feature type="domain" description="Histidine kinase" evidence="10">
    <location>
        <begin position="210"/>
        <end position="425"/>
    </location>
</feature>
<dbReference type="Proteomes" id="UP000473091">
    <property type="component" value="Unassembled WGS sequence"/>
</dbReference>
<reference evidence="11 12" key="1">
    <citation type="submission" date="2019-09" db="EMBL/GenBank/DDBJ databases">
        <authorList>
            <person name="Pidcock S.E."/>
            <person name="Huws S.A."/>
        </authorList>
    </citation>
    <scope>NUCLEOTIDE SEQUENCE [LARGE SCALE GENOMIC DNA]</scope>
    <source>
        <strain evidence="11 12">MZ8</strain>
    </source>
</reference>
<evidence type="ECO:0000256" key="3">
    <source>
        <dbReference type="ARBA" id="ARBA00012438"/>
    </source>
</evidence>
<evidence type="ECO:0000256" key="8">
    <source>
        <dbReference type="ARBA" id="ARBA00023012"/>
    </source>
</evidence>
<evidence type="ECO:0000256" key="5">
    <source>
        <dbReference type="ARBA" id="ARBA00022741"/>
    </source>
</evidence>
<comment type="caution">
    <text evidence="11">The sequence shown here is derived from an EMBL/GenBank/DDBJ whole genome shotgun (WGS) entry which is preliminary data.</text>
</comment>
<dbReference type="Gene3D" id="1.10.287.130">
    <property type="match status" value="1"/>
</dbReference>
<evidence type="ECO:0000256" key="9">
    <source>
        <dbReference type="SAM" id="Phobius"/>
    </source>
</evidence>
<name>A0A6M0LLW8_PSEXY</name>
<evidence type="ECO:0000256" key="2">
    <source>
        <dbReference type="ARBA" id="ARBA00004370"/>
    </source>
</evidence>
<dbReference type="GO" id="GO:0005524">
    <property type="term" value="F:ATP binding"/>
    <property type="evidence" value="ECO:0007669"/>
    <property type="project" value="UniProtKB-KW"/>
</dbReference>
<reference evidence="11 12" key="2">
    <citation type="submission" date="2020-03" db="EMBL/GenBank/DDBJ databases">
        <title>Investigating the evolutionary divergence of the Butyrivibrio group.</title>
        <authorList>
            <person name="Skvortsov T."/>
            <person name="Santos F.G."/>
            <person name="Ting K.S."/>
            <person name="Creevey C.J."/>
        </authorList>
    </citation>
    <scope>NUCLEOTIDE SEQUENCE [LARGE SCALE GENOMIC DNA]</scope>
    <source>
        <strain evidence="11 12">MZ8</strain>
    </source>
</reference>
<dbReference type="AlphaFoldDB" id="A0A6M0LLW8"/>
<dbReference type="InterPro" id="IPR036097">
    <property type="entry name" value="HisK_dim/P_sf"/>
</dbReference>
<keyword evidence="7" id="KW-0067">ATP-binding</keyword>
<evidence type="ECO:0000256" key="1">
    <source>
        <dbReference type="ARBA" id="ARBA00000085"/>
    </source>
</evidence>
<keyword evidence="6 11" id="KW-0418">Kinase</keyword>
<keyword evidence="8" id="KW-0902">Two-component regulatory system</keyword>
<keyword evidence="9" id="KW-0812">Transmembrane</keyword>
<dbReference type="SUPFAM" id="SSF47384">
    <property type="entry name" value="Homodimeric domain of signal transducing histidine kinase"/>
    <property type="match status" value="1"/>
</dbReference>
<sequence length="425" mass="48760">MRRYYKYWIFLFLYYICWGLIIFSLWKKLSVSETGNRMAFMNRMTNQISITSNADVTPLLRDFSDKDIPEKIEVFYEKDGNLKNVGGEDNTYLFPLKDKDGAVEGFVVYKYKSTVTKNMLFLAEISAFVFFIPIFIAVFMINKKILGPFQEFSDYPEKLSKGLVSDGLPETKSRLFGRYVWGMNMLGDKIDEDKREIDRLLFDRKQFISTLAHGIKTPVSNIKLYSEAIETGLYRDGNPDPKDSEIAAKIKKNADDIAELAGKILDDPGSLQSKYSPEIENFYLDEIRSRVAEDFQNRCNVNNIPFAIELSGNPLVNSDINLVIKCLTQFIENAIKYGDGTGIRLKCFRQDDMMFYSVINNGVTIDSREIPYVFNCYYRGSNSYNHEGSGIGLYEAKSIVKALGGDIIMKIWENTTEVLMYIPDN</sequence>
<evidence type="ECO:0000259" key="10">
    <source>
        <dbReference type="PROSITE" id="PS50109"/>
    </source>
</evidence>
<evidence type="ECO:0000313" key="11">
    <source>
        <dbReference type="EMBL" id="NEX02787.1"/>
    </source>
</evidence>
<keyword evidence="5" id="KW-0547">Nucleotide-binding</keyword>
<dbReference type="PROSITE" id="PS50109">
    <property type="entry name" value="HIS_KIN"/>
    <property type="match status" value="1"/>
</dbReference>
<proteinExistence type="predicted"/>
<dbReference type="InterPro" id="IPR036890">
    <property type="entry name" value="HATPase_C_sf"/>
</dbReference>
<evidence type="ECO:0000256" key="7">
    <source>
        <dbReference type="ARBA" id="ARBA00022840"/>
    </source>
</evidence>
<dbReference type="CDD" id="cd00082">
    <property type="entry name" value="HisKA"/>
    <property type="match status" value="1"/>
</dbReference>
<feature type="transmembrane region" description="Helical" evidence="9">
    <location>
        <begin position="119"/>
        <end position="141"/>
    </location>
</feature>
<dbReference type="GO" id="GO:0007234">
    <property type="term" value="P:osmosensory signaling via phosphorelay pathway"/>
    <property type="evidence" value="ECO:0007669"/>
    <property type="project" value="TreeGrafter"/>
</dbReference>
<keyword evidence="9" id="KW-1133">Transmembrane helix</keyword>
<dbReference type="Pfam" id="PF00512">
    <property type="entry name" value="HisKA"/>
    <property type="match status" value="1"/>
</dbReference>
<keyword evidence="4" id="KW-0808">Transferase</keyword>
<dbReference type="EC" id="2.7.13.3" evidence="3"/>
<comment type="catalytic activity">
    <reaction evidence="1">
        <text>ATP + protein L-histidine = ADP + protein N-phospho-L-histidine.</text>
        <dbReference type="EC" id="2.7.13.3"/>
    </reaction>
</comment>
<dbReference type="Gene3D" id="3.30.565.10">
    <property type="entry name" value="Histidine kinase-like ATPase, C-terminal domain"/>
    <property type="match status" value="1"/>
</dbReference>
<evidence type="ECO:0000313" key="12">
    <source>
        <dbReference type="Proteomes" id="UP000473091"/>
    </source>
</evidence>